<evidence type="ECO:0000259" key="6">
    <source>
        <dbReference type="Pfam" id="PF08281"/>
    </source>
</evidence>
<feature type="domain" description="RNA polymerase sigma-70 region 2" evidence="5">
    <location>
        <begin position="26"/>
        <end position="89"/>
    </location>
</feature>
<dbReference type="Pfam" id="PF04542">
    <property type="entry name" value="Sigma70_r2"/>
    <property type="match status" value="1"/>
</dbReference>
<dbReference type="PANTHER" id="PTHR43133">
    <property type="entry name" value="RNA POLYMERASE ECF-TYPE SIGMA FACTO"/>
    <property type="match status" value="1"/>
</dbReference>
<dbReference type="AlphaFoldDB" id="A0A381SUG8"/>
<dbReference type="InterPro" id="IPR013249">
    <property type="entry name" value="RNA_pol_sigma70_r4_t2"/>
</dbReference>
<evidence type="ECO:0008006" key="8">
    <source>
        <dbReference type="Google" id="ProtNLM"/>
    </source>
</evidence>
<feature type="domain" description="RNA polymerase sigma factor 70 region 4 type 2" evidence="6">
    <location>
        <begin position="128"/>
        <end position="172"/>
    </location>
</feature>
<dbReference type="GO" id="GO:0006352">
    <property type="term" value="P:DNA-templated transcription initiation"/>
    <property type="evidence" value="ECO:0007669"/>
    <property type="project" value="InterPro"/>
</dbReference>
<dbReference type="InterPro" id="IPR039425">
    <property type="entry name" value="RNA_pol_sigma-70-like"/>
</dbReference>
<dbReference type="EMBL" id="UINC01003594">
    <property type="protein sequence ID" value="SVA07662.1"/>
    <property type="molecule type" value="Genomic_DNA"/>
</dbReference>
<evidence type="ECO:0000259" key="5">
    <source>
        <dbReference type="Pfam" id="PF04542"/>
    </source>
</evidence>
<sequence>MQTPEKKLLDRIKKSNKTAFKDLYYIHHPVLFRYVVYRVRDKEIAEDIVQETFVRIWNNRSRLDSNKSFFSLIARISSNLCYDHFRHQKVKIQHQEKLPGLYSKNKKNPESGHDLNEMKEAIWNAVNDHLPDKCRKIFLLSRNERKTNQEIADLLNISKRTVENQLYRALKILRKLLKNYL</sequence>
<dbReference type="Pfam" id="PF08281">
    <property type="entry name" value="Sigma70_r4_2"/>
    <property type="match status" value="1"/>
</dbReference>
<reference evidence="7" key="1">
    <citation type="submission" date="2018-05" db="EMBL/GenBank/DDBJ databases">
        <authorList>
            <person name="Lanie J.A."/>
            <person name="Ng W.-L."/>
            <person name="Kazmierczak K.M."/>
            <person name="Andrzejewski T.M."/>
            <person name="Davidsen T.M."/>
            <person name="Wayne K.J."/>
            <person name="Tettelin H."/>
            <person name="Glass J.I."/>
            <person name="Rusch D."/>
            <person name="Podicherti R."/>
            <person name="Tsui H.-C.T."/>
            <person name="Winkler M.E."/>
        </authorList>
    </citation>
    <scope>NUCLEOTIDE SEQUENCE</scope>
</reference>
<dbReference type="InterPro" id="IPR007627">
    <property type="entry name" value="RNA_pol_sigma70_r2"/>
</dbReference>
<dbReference type="Gene3D" id="1.10.10.10">
    <property type="entry name" value="Winged helix-like DNA-binding domain superfamily/Winged helix DNA-binding domain"/>
    <property type="match status" value="1"/>
</dbReference>
<dbReference type="SUPFAM" id="SSF88946">
    <property type="entry name" value="Sigma2 domain of RNA polymerase sigma factors"/>
    <property type="match status" value="1"/>
</dbReference>
<keyword evidence="2" id="KW-0805">Transcription regulation</keyword>
<dbReference type="InterPro" id="IPR013325">
    <property type="entry name" value="RNA_pol_sigma_r2"/>
</dbReference>
<evidence type="ECO:0000256" key="4">
    <source>
        <dbReference type="ARBA" id="ARBA00023163"/>
    </source>
</evidence>
<dbReference type="NCBIfam" id="TIGR02937">
    <property type="entry name" value="sigma70-ECF"/>
    <property type="match status" value="1"/>
</dbReference>
<dbReference type="InterPro" id="IPR013324">
    <property type="entry name" value="RNA_pol_sigma_r3/r4-like"/>
</dbReference>
<evidence type="ECO:0000313" key="7">
    <source>
        <dbReference type="EMBL" id="SVA07662.1"/>
    </source>
</evidence>
<dbReference type="GO" id="GO:0016987">
    <property type="term" value="F:sigma factor activity"/>
    <property type="evidence" value="ECO:0007669"/>
    <property type="project" value="UniProtKB-KW"/>
</dbReference>
<keyword evidence="3" id="KW-0731">Sigma factor</keyword>
<evidence type="ECO:0000256" key="3">
    <source>
        <dbReference type="ARBA" id="ARBA00023082"/>
    </source>
</evidence>
<organism evidence="7">
    <name type="scientific">marine metagenome</name>
    <dbReference type="NCBI Taxonomy" id="408172"/>
    <lineage>
        <taxon>unclassified sequences</taxon>
        <taxon>metagenomes</taxon>
        <taxon>ecological metagenomes</taxon>
    </lineage>
</organism>
<evidence type="ECO:0000256" key="1">
    <source>
        <dbReference type="ARBA" id="ARBA00010641"/>
    </source>
</evidence>
<dbReference type="PANTHER" id="PTHR43133:SF46">
    <property type="entry name" value="RNA POLYMERASE SIGMA-70 FACTOR ECF SUBFAMILY"/>
    <property type="match status" value="1"/>
</dbReference>
<dbReference type="NCBIfam" id="TIGR02985">
    <property type="entry name" value="Sig70_bacteroi1"/>
    <property type="match status" value="1"/>
</dbReference>
<dbReference type="InterPro" id="IPR014327">
    <property type="entry name" value="RNA_pol_sigma70_bacteroid"/>
</dbReference>
<accession>A0A381SUG8</accession>
<dbReference type="SUPFAM" id="SSF88659">
    <property type="entry name" value="Sigma3 and sigma4 domains of RNA polymerase sigma factors"/>
    <property type="match status" value="1"/>
</dbReference>
<evidence type="ECO:0000256" key="2">
    <source>
        <dbReference type="ARBA" id="ARBA00023015"/>
    </source>
</evidence>
<dbReference type="InterPro" id="IPR014284">
    <property type="entry name" value="RNA_pol_sigma-70_dom"/>
</dbReference>
<gene>
    <name evidence="7" type="ORF">METZ01_LOCUS60516</name>
</gene>
<comment type="similarity">
    <text evidence="1">Belongs to the sigma-70 factor family. ECF subfamily.</text>
</comment>
<dbReference type="GO" id="GO:0003677">
    <property type="term" value="F:DNA binding"/>
    <property type="evidence" value="ECO:0007669"/>
    <property type="project" value="InterPro"/>
</dbReference>
<dbReference type="Gene3D" id="1.10.1740.10">
    <property type="match status" value="1"/>
</dbReference>
<proteinExistence type="inferred from homology"/>
<dbReference type="InterPro" id="IPR036388">
    <property type="entry name" value="WH-like_DNA-bd_sf"/>
</dbReference>
<protein>
    <recommendedName>
        <fullName evidence="8">HTH luxR-type domain-containing protein</fullName>
    </recommendedName>
</protein>
<keyword evidence="4" id="KW-0804">Transcription</keyword>
<name>A0A381SUG8_9ZZZZ</name>